<keyword evidence="3" id="KW-0472">Membrane</keyword>
<dbReference type="Pfam" id="PF13359">
    <property type="entry name" value="DDE_Tnp_4"/>
    <property type="match status" value="1"/>
</dbReference>
<dbReference type="EMBL" id="JANEYF010001582">
    <property type="protein sequence ID" value="KAJ8962476.1"/>
    <property type="molecule type" value="Genomic_DNA"/>
</dbReference>
<keyword evidence="3" id="KW-1133">Transmembrane helix</keyword>
<feature type="transmembrane region" description="Helical" evidence="3">
    <location>
        <begin position="67"/>
        <end position="86"/>
    </location>
</feature>
<dbReference type="Proteomes" id="UP001162156">
    <property type="component" value="Unassembled WGS sequence"/>
</dbReference>
<reference evidence="5" key="1">
    <citation type="journal article" date="2023" name="Insect Mol. Biol.">
        <title>Genome sequencing provides insights into the evolution of gene families encoding plant cell wall-degrading enzymes in longhorned beetles.</title>
        <authorList>
            <person name="Shin N.R."/>
            <person name="Okamura Y."/>
            <person name="Kirsch R."/>
            <person name="Pauchet Y."/>
        </authorList>
    </citation>
    <scope>NUCLEOTIDE SEQUENCE</scope>
    <source>
        <strain evidence="5">RBIC_L_NR</strain>
    </source>
</reference>
<dbReference type="AlphaFoldDB" id="A0AAV8ZGA4"/>
<evidence type="ECO:0000256" key="3">
    <source>
        <dbReference type="SAM" id="Phobius"/>
    </source>
</evidence>
<comment type="cofactor">
    <cofactor evidence="1">
        <name>a divalent metal cation</name>
        <dbReference type="ChEBI" id="CHEBI:60240"/>
    </cofactor>
</comment>
<keyword evidence="2" id="KW-0479">Metal-binding</keyword>
<accession>A0AAV8ZGA4</accession>
<feature type="domain" description="DDE Tnp4" evidence="4">
    <location>
        <begin position="2"/>
        <end position="79"/>
    </location>
</feature>
<gene>
    <name evidence="5" type="ORF">NQ314_005715</name>
</gene>
<dbReference type="GO" id="GO:0046872">
    <property type="term" value="F:metal ion binding"/>
    <property type="evidence" value="ECO:0007669"/>
    <property type="project" value="UniProtKB-KW"/>
</dbReference>
<evidence type="ECO:0000256" key="1">
    <source>
        <dbReference type="ARBA" id="ARBA00001968"/>
    </source>
</evidence>
<comment type="caution">
    <text evidence="5">The sequence shown here is derived from an EMBL/GenBank/DDBJ whole genome shotgun (WGS) entry which is preliminary data.</text>
</comment>
<evidence type="ECO:0000313" key="5">
    <source>
        <dbReference type="EMBL" id="KAJ8962476.1"/>
    </source>
</evidence>
<keyword evidence="3" id="KW-0812">Transmembrane</keyword>
<evidence type="ECO:0000256" key="2">
    <source>
        <dbReference type="ARBA" id="ARBA00022723"/>
    </source>
</evidence>
<evidence type="ECO:0000259" key="4">
    <source>
        <dbReference type="Pfam" id="PF13359"/>
    </source>
</evidence>
<dbReference type="InterPro" id="IPR027806">
    <property type="entry name" value="HARBI1_dom"/>
</dbReference>
<organism evidence="5 6">
    <name type="scientific">Rhamnusium bicolor</name>
    <dbReference type="NCBI Taxonomy" id="1586634"/>
    <lineage>
        <taxon>Eukaryota</taxon>
        <taxon>Metazoa</taxon>
        <taxon>Ecdysozoa</taxon>
        <taxon>Arthropoda</taxon>
        <taxon>Hexapoda</taxon>
        <taxon>Insecta</taxon>
        <taxon>Pterygota</taxon>
        <taxon>Neoptera</taxon>
        <taxon>Endopterygota</taxon>
        <taxon>Coleoptera</taxon>
        <taxon>Polyphaga</taxon>
        <taxon>Cucujiformia</taxon>
        <taxon>Chrysomeloidea</taxon>
        <taxon>Cerambycidae</taxon>
        <taxon>Lepturinae</taxon>
        <taxon>Rhagiini</taxon>
        <taxon>Rhamnusium</taxon>
    </lineage>
</organism>
<sequence length="104" mass="11801">MLSDSGYPQQPWLMTPFLNAAPNTPEAAYTETHIRGRNCAERLNGIFKARFHCIMGERNLRYDPDKVGHIINACAILHNICVAMILKLKFKMMILYGEPGVTSY</sequence>
<name>A0AAV8ZGA4_9CUCU</name>
<evidence type="ECO:0000313" key="6">
    <source>
        <dbReference type="Proteomes" id="UP001162156"/>
    </source>
</evidence>
<proteinExistence type="predicted"/>
<protein>
    <recommendedName>
        <fullName evidence="4">DDE Tnp4 domain-containing protein</fullName>
    </recommendedName>
</protein>
<keyword evidence="6" id="KW-1185">Reference proteome</keyword>